<dbReference type="PANTHER" id="PTHR30383:SF5">
    <property type="entry name" value="SGNH HYDROLASE-TYPE ESTERASE DOMAIN-CONTAINING PROTEIN"/>
    <property type="match status" value="1"/>
</dbReference>
<keyword evidence="3" id="KW-1185">Reference proteome</keyword>
<evidence type="ECO:0000256" key="1">
    <source>
        <dbReference type="SAM" id="SignalP"/>
    </source>
</evidence>
<dbReference type="InterPro" id="IPR051532">
    <property type="entry name" value="Ester_Hydrolysis_Enzymes"/>
</dbReference>
<feature type="chain" id="PRO_5001860870" evidence="1">
    <location>
        <begin position="26"/>
        <end position="311"/>
    </location>
</feature>
<dbReference type="InterPro" id="IPR057572">
    <property type="entry name" value="NonGDSL"/>
</dbReference>
<dbReference type="PANTHER" id="PTHR30383">
    <property type="entry name" value="THIOESTERASE 1/PROTEASE 1/LYSOPHOSPHOLIPASE L1"/>
    <property type="match status" value="1"/>
</dbReference>
<name>A0A090MUS4_AFIFE</name>
<dbReference type="Gene3D" id="3.40.50.1110">
    <property type="entry name" value="SGNH hydrolase"/>
    <property type="match status" value="1"/>
</dbReference>
<evidence type="ECO:0000313" key="3">
    <source>
        <dbReference type="Proteomes" id="UP000035762"/>
    </source>
</evidence>
<dbReference type="Pfam" id="PF25182">
    <property type="entry name" value="NonGDSL"/>
    <property type="match status" value="1"/>
</dbReference>
<proteinExistence type="predicted"/>
<keyword evidence="1" id="KW-0732">Signal</keyword>
<dbReference type="CDD" id="cd00229">
    <property type="entry name" value="SGNH_hydrolase"/>
    <property type="match status" value="1"/>
</dbReference>
<feature type="signal peptide" evidence="1">
    <location>
        <begin position="1"/>
        <end position="25"/>
    </location>
</feature>
<gene>
    <name evidence="2" type="ORF">BN961_02999</name>
</gene>
<organism evidence="2 3">
    <name type="scientific">Afipia felis</name>
    <name type="common">Cat scratch disease bacillus</name>
    <dbReference type="NCBI Taxonomy" id="1035"/>
    <lineage>
        <taxon>Bacteria</taxon>
        <taxon>Pseudomonadati</taxon>
        <taxon>Pseudomonadota</taxon>
        <taxon>Alphaproteobacteria</taxon>
        <taxon>Hyphomicrobiales</taxon>
        <taxon>Nitrobacteraceae</taxon>
        <taxon>Afipia</taxon>
    </lineage>
</organism>
<reference evidence="2 3" key="1">
    <citation type="journal article" date="2014" name="Genome Announc.">
        <title>Genome Sequence of Afipia felis Strain 76713, Isolated in Hospital Water Using an Amoeba Co-Culture Procedure.</title>
        <authorList>
            <person name="Benamar S."/>
            <person name="La Scola B."/>
            <person name="Croce O."/>
        </authorList>
    </citation>
    <scope>NUCLEOTIDE SEQUENCE [LARGE SCALE GENOMIC DNA]</scope>
    <source>
        <strain evidence="2 3">76713</strain>
    </source>
</reference>
<dbReference type="GO" id="GO:0004622">
    <property type="term" value="F:phosphatidylcholine lysophospholipase activity"/>
    <property type="evidence" value="ECO:0007669"/>
    <property type="project" value="TreeGrafter"/>
</dbReference>
<dbReference type="STRING" id="1035.BN961_02999"/>
<evidence type="ECO:0000313" key="2">
    <source>
        <dbReference type="EMBL" id="CEG09569.1"/>
    </source>
</evidence>
<dbReference type="SUPFAM" id="SSF52266">
    <property type="entry name" value="SGNH hydrolase"/>
    <property type="match status" value="1"/>
</dbReference>
<sequence length="311" mass="33253">MRQRHRKLLVAVGLFGILASAPCLAAGEMSAQSETPSATTDVVPAKRSLPGKAIDAAKNAASRAGDVLTRIPCLPPKGAGAVSASLPRVARKLNAGEPITIVALGSSSTAGYGTTSSTYTYPSRLAEQLRRKYPRARISVINRGMGGQEVPQMVQRLQSSVLDSNPDLVIWQLGTNTVVRGEDSSGLAAMVEAGVARIQATGADVVLIDPQYVPAVTAKKEGANKMVKLIREVGRLRHASVFPRFEVMRQWHEDEKLPFESFSISDGLHMNDWGYACFAQLLGDTIIKSVGEAKAEPGTERPGSVMSFRPM</sequence>
<dbReference type="OrthoDB" id="7203637at2"/>
<accession>A0A090MUS4</accession>
<dbReference type="RefSeq" id="WP_048757446.1">
    <property type="nucleotide sequence ID" value="NZ_CCAZ020000002.1"/>
</dbReference>
<keyword evidence="2" id="KW-0378">Hydrolase</keyword>
<dbReference type="Proteomes" id="UP000035762">
    <property type="component" value="Unassembled WGS sequence"/>
</dbReference>
<dbReference type="AlphaFoldDB" id="A0A090MUS4"/>
<dbReference type="GO" id="GO:0006508">
    <property type="term" value="P:proteolysis"/>
    <property type="evidence" value="ECO:0007669"/>
    <property type="project" value="UniProtKB-KW"/>
</dbReference>
<protein>
    <submittedName>
        <fullName evidence="2">Multifunctional acyl-CoA thioesterase I and protease I and lysophospholipase L1</fullName>
    </submittedName>
</protein>
<dbReference type="EMBL" id="CCAZ020000002">
    <property type="protein sequence ID" value="CEG09569.1"/>
    <property type="molecule type" value="Genomic_DNA"/>
</dbReference>
<keyword evidence="2" id="KW-0645">Protease</keyword>
<dbReference type="InterPro" id="IPR036514">
    <property type="entry name" value="SGNH_hydro_sf"/>
</dbReference>
<comment type="caution">
    <text evidence="2">The sequence shown here is derived from an EMBL/GenBank/DDBJ whole genome shotgun (WGS) entry which is preliminary data.</text>
</comment>
<dbReference type="GO" id="GO:0008233">
    <property type="term" value="F:peptidase activity"/>
    <property type="evidence" value="ECO:0007669"/>
    <property type="project" value="UniProtKB-KW"/>
</dbReference>